<dbReference type="AlphaFoldDB" id="A0A8T8XDD4"/>
<proteinExistence type="predicted"/>
<accession>A0A8T8XDD4</accession>
<evidence type="ECO:0000313" key="1">
    <source>
        <dbReference type="EMBL" id="RAH85978.1"/>
    </source>
</evidence>
<organism evidence="1 2">
    <name type="scientific">Aspergillus japonicus CBS 114.51</name>
    <dbReference type="NCBI Taxonomy" id="1448312"/>
    <lineage>
        <taxon>Eukaryota</taxon>
        <taxon>Fungi</taxon>
        <taxon>Dikarya</taxon>
        <taxon>Ascomycota</taxon>
        <taxon>Pezizomycotina</taxon>
        <taxon>Eurotiomycetes</taxon>
        <taxon>Eurotiomycetidae</taxon>
        <taxon>Eurotiales</taxon>
        <taxon>Aspergillaceae</taxon>
        <taxon>Aspergillus</taxon>
        <taxon>Aspergillus subgen. Circumdati</taxon>
    </lineage>
</organism>
<evidence type="ECO:0000313" key="2">
    <source>
        <dbReference type="Proteomes" id="UP000249497"/>
    </source>
</evidence>
<protein>
    <submittedName>
        <fullName evidence="1">Uncharacterized protein</fullName>
    </submittedName>
</protein>
<keyword evidence="2" id="KW-1185">Reference proteome</keyword>
<dbReference type="EMBL" id="KZ824773">
    <property type="protein sequence ID" value="RAH85978.1"/>
    <property type="molecule type" value="Genomic_DNA"/>
</dbReference>
<sequence>MVGISRYGIVRAIPPKAYGLYKQDQLRIFGGAWRCLEVLGGAWRCLGVLGRA</sequence>
<dbReference type="Proteomes" id="UP000249497">
    <property type="component" value="Unassembled WGS sequence"/>
</dbReference>
<reference evidence="1 2" key="1">
    <citation type="submission" date="2018-02" db="EMBL/GenBank/DDBJ databases">
        <title>The genomes of Aspergillus section Nigri reveals drivers in fungal speciation.</title>
        <authorList>
            <consortium name="DOE Joint Genome Institute"/>
            <person name="Vesth T.C."/>
            <person name="Nybo J."/>
            <person name="Theobald S."/>
            <person name="Brandl J."/>
            <person name="Frisvad J.C."/>
            <person name="Nielsen K.F."/>
            <person name="Lyhne E.K."/>
            <person name="Kogle M.E."/>
            <person name="Kuo A."/>
            <person name="Riley R."/>
            <person name="Clum A."/>
            <person name="Nolan M."/>
            <person name="Lipzen A."/>
            <person name="Salamov A."/>
            <person name="Henrissat B."/>
            <person name="Wiebenga A."/>
            <person name="De vries R.P."/>
            <person name="Grigoriev I.V."/>
            <person name="Mortensen U.H."/>
            <person name="Andersen M.R."/>
            <person name="Baker S.E."/>
        </authorList>
    </citation>
    <scope>NUCLEOTIDE SEQUENCE [LARGE SCALE GENOMIC DNA]</scope>
    <source>
        <strain evidence="1 2">CBS 114.51</strain>
    </source>
</reference>
<gene>
    <name evidence="1" type="ORF">BO86DRAFT_385584</name>
</gene>
<dbReference type="RefSeq" id="XP_025531872.1">
    <property type="nucleotide sequence ID" value="XM_025671137.1"/>
</dbReference>
<name>A0A8T8XDD4_ASPJA</name>
<dbReference type="OrthoDB" id="10475345at2759"/>
<dbReference type="GeneID" id="37174829"/>